<sequence length="90" mass="10036">MNAAIANLLTIVLFLVIFYFLLIRPQQKRQRAIQQMQASLKKGDKIVTIGGLHGIIDSVDEDKIIVRAGDGTRLTFDRTAVREVVAENKA</sequence>
<comment type="similarity">
    <text evidence="2">Belongs to the YajC family.</text>
</comment>
<dbReference type="PANTHER" id="PTHR33909:SF1">
    <property type="entry name" value="SEC TRANSLOCON ACCESSORY COMPLEX SUBUNIT YAJC"/>
    <property type="match status" value="1"/>
</dbReference>
<dbReference type="AlphaFoldDB" id="A0A679FLQ7"/>
<evidence type="ECO:0000256" key="2">
    <source>
        <dbReference type="ARBA" id="ARBA00006742"/>
    </source>
</evidence>
<keyword evidence="6" id="KW-0653">Protein transport</keyword>
<dbReference type="EMBL" id="AP022557">
    <property type="protein sequence ID" value="BBW95455.1"/>
    <property type="molecule type" value="Genomic_DNA"/>
</dbReference>
<feature type="transmembrane region" description="Helical" evidence="10">
    <location>
        <begin position="6"/>
        <end position="23"/>
    </location>
</feature>
<evidence type="ECO:0000256" key="8">
    <source>
        <dbReference type="ARBA" id="ARBA00023010"/>
    </source>
</evidence>
<keyword evidence="7 10" id="KW-1133">Transmembrane helix</keyword>
<keyword evidence="3" id="KW-0813">Transport</keyword>
<dbReference type="Pfam" id="PF02699">
    <property type="entry name" value="YajC"/>
    <property type="match status" value="1"/>
</dbReference>
<dbReference type="GO" id="GO:0005886">
    <property type="term" value="C:plasma membrane"/>
    <property type="evidence" value="ECO:0007669"/>
    <property type="project" value="UniProtKB-SubCell"/>
</dbReference>
<keyword evidence="12" id="KW-1185">Reference proteome</keyword>
<dbReference type="NCBIfam" id="TIGR00739">
    <property type="entry name" value="yajC"/>
    <property type="match status" value="1"/>
</dbReference>
<evidence type="ECO:0000256" key="4">
    <source>
        <dbReference type="ARBA" id="ARBA00022475"/>
    </source>
</evidence>
<evidence type="ECO:0000313" key="12">
    <source>
        <dbReference type="Proteomes" id="UP000501421"/>
    </source>
</evidence>
<evidence type="ECO:0000256" key="3">
    <source>
        <dbReference type="ARBA" id="ARBA00022448"/>
    </source>
</evidence>
<proteinExistence type="inferred from homology"/>
<keyword evidence="4" id="KW-1003">Cell membrane</keyword>
<evidence type="ECO:0000256" key="7">
    <source>
        <dbReference type="ARBA" id="ARBA00022989"/>
    </source>
</evidence>
<evidence type="ECO:0000256" key="6">
    <source>
        <dbReference type="ARBA" id="ARBA00022927"/>
    </source>
</evidence>
<evidence type="ECO:0000256" key="5">
    <source>
        <dbReference type="ARBA" id="ARBA00022692"/>
    </source>
</evidence>
<dbReference type="PRINTS" id="PR01853">
    <property type="entry name" value="YAJCTRNLCASE"/>
</dbReference>
<dbReference type="SMART" id="SM01323">
    <property type="entry name" value="YajC"/>
    <property type="match status" value="1"/>
</dbReference>
<protein>
    <submittedName>
        <fullName evidence="11">Preprotein translocase subunit YajC</fullName>
    </submittedName>
</protein>
<evidence type="ECO:0000256" key="10">
    <source>
        <dbReference type="SAM" id="Phobius"/>
    </source>
</evidence>
<reference evidence="12" key="1">
    <citation type="journal article" date="2020" name="Microbiol. Resour. Announc.">
        <title>Complete Genome Sequence of Geobacillus sp. Strain E55-1, Isolated from Mine Geyser in Japan.</title>
        <authorList>
            <person name="Miyazaki K."/>
            <person name="Hase E."/>
            <person name="Tokito N."/>
        </authorList>
    </citation>
    <scope>NUCLEOTIDE SEQUENCE [LARGE SCALE GENOMIC DNA]</scope>
    <source>
        <strain evidence="12">E55-1</strain>
    </source>
</reference>
<dbReference type="GO" id="GO:0015031">
    <property type="term" value="P:protein transport"/>
    <property type="evidence" value="ECO:0007669"/>
    <property type="project" value="UniProtKB-KW"/>
</dbReference>
<dbReference type="InterPro" id="IPR003849">
    <property type="entry name" value="Preprotein_translocase_YajC"/>
</dbReference>
<comment type="subcellular location">
    <subcellularLocation>
        <location evidence="1">Cell membrane</location>
        <topology evidence="1">Single-pass membrane protein</topology>
    </subcellularLocation>
</comment>
<evidence type="ECO:0000256" key="9">
    <source>
        <dbReference type="ARBA" id="ARBA00023136"/>
    </source>
</evidence>
<dbReference type="Proteomes" id="UP000501421">
    <property type="component" value="Chromosome"/>
</dbReference>
<dbReference type="PANTHER" id="PTHR33909">
    <property type="entry name" value="SEC TRANSLOCON ACCESSORY COMPLEX SUBUNIT YAJC"/>
    <property type="match status" value="1"/>
</dbReference>
<name>A0A679FLQ7_9BACL</name>
<gene>
    <name evidence="11" type="primary">yajC</name>
    <name evidence="11" type="ORF">GsuE55_02880</name>
</gene>
<keyword evidence="5 10" id="KW-0812">Transmembrane</keyword>
<accession>A0A679FLQ7</accession>
<organism evidence="11 12">
    <name type="scientific">Geobacillus subterraneus</name>
    <dbReference type="NCBI Taxonomy" id="129338"/>
    <lineage>
        <taxon>Bacteria</taxon>
        <taxon>Bacillati</taxon>
        <taxon>Bacillota</taxon>
        <taxon>Bacilli</taxon>
        <taxon>Bacillales</taxon>
        <taxon>Anoxybacillaceae</taxon>
        <taxon>Geobacillus</taxon>
    </lineage>
</organism>
<evidence type="ECO:0000313" key="11">
    <source>
        <dbReference type="EMBL" id="BBW95455.1"/>
    </source>
</evidence>
<keyword evidence="8" id="KW-0811">Translocation</keyword>
<keyword evidence="9 10" id="KW-0472">Membrane</keyword>
<evidence type="ECO:0000256" key="1">
    <source>
        <dbReference type="ARBA" id="ARBA00004162"/>
    </source>
</evidence>
<dbReference type="RefSeq" id="WP_061912345.1">
    <property type="nucleotide sequence ID" value="NZ_AP022557.1"/>
</dbReference>